<comment type="cofactor">
    <cofactor evidence="1">
        <name>pyridoxal 5'-phosphate</name>
        <dbReference type="ChEBI" id="CHEBI:597326"/>
    </cofactor>
</comment>
<dbReference type="AlphaFoldDB" id="A0A1F7W4Y2"/>
<evidence type="ECO:0000256" key="8">
    <source>
        <dbReference type="ARBA" id="ARBA00050776"/>
    </source>
</evidence>
<evidence type="ECO:0000256" key="2">
    <source>
        <dbReference type="ARBA" id="ARBA00006490"/>
    </source>
</evidence>
<keyword evidence="3" id="KW-0808">Transferase</keyword>
<evidence type="ECO:0000256" key="1">
    <source>
        <dbReference type="ARBA" id="ARBA00001933"/>
    </source>
</evidence>
<dbReference type="GO" id="GO:0046872">
    <property type="term" value="F:metal ion binding"/>
    <property type="evidence" value="ECO:0007669"/>
    <property type="project" value="UniProtKB-KW"/>
</dbReference>
<dbReference type="GO" id="GO:0031071">
    <property type="term" value="F:cysteine desulfurase activity"/>
    <property type="evidence" value="ECO:0007669"/>
    <property type="project" value="UniProtKB-EC"/>
</dbReference>
<dbReference type="InterPro" id="IPR015421">
    <property type="entry name" value="PyrdxlP-dep_Trfase_major"/>
</dbReference>
<evidence type="ECO:0000256" key="7">
    <source>
        <dbReference type="ARBA" id="ARBA00023014"/>
    </source>
</evidence>
<comment type="caution">
    <text evidence="10">The sequence shown here is derived from an EMBL/GenBank/DDBJ whole genome shotgun (WGS) entry which is preliminary data.</text>
</comment>
<protein>
    <submittedName>
        <fullName evidence="10">Cysteine desulfurase NifS</fullName>
    </submittedName>
</protein>
<name>A0A1F7W4Y2_9BACT</name>
<keyword evidence="4" id="KW-0479">Metal-binding</keyword>
<dbReference type="Gene3D" id="1.10.260.50">
    <property type="match status" value="1"/>
</dbReference>
<dbReference type="Gene3D" id="3.40.640.10">
    <property type="entry name" value="Type I PLP-dependent aspartate aminotransferase-like (Major domain)"/>
    <property type="match status" value="1"/>
</dbReference>
<dbReference type="EMBL" id="MGFE01000028">
    <property type="protein sequence ID" value="OGL97851.1"/>
    <property type="molecule type" value="Genomic_DNA"/>
</dbReference>
<dbReference type="Gene3D" id="3.90.1150.10">
    <property type="entry name" value="Aspartate Aminotransferase, domain 1"/>
    <property type="match status" value="1"/>
</dbReference>
<sequence>MEHVYLDHAATTPLDPRVLEAMLPYLGHACGNPSSFHSVGKEAKDALDNARERMAKVLHVRADEILFTSGGTESDNLAVLGFCRANAGTGKHLVVAAFEHHAVLEAAMHLEKKEGFEVAYLVPDHDGLITTDQVMSAIRPDTILISVMYANNEIGTIQPIGEIGNAIQKYRAAEKKAFPVFHTDACQATGFLDLDVEKLHVDLMTLNGGKMYGPKGIGALYVRRGIKLQPLQFGGSQERGLRPGTENVAGIIGMAKALELVQENRVRESERLTALRDRLIEGIRQRVPKVRLNGHATKRLPNNVNVSFVDIEGEALILYLDAAGIYASTGSACTSTTLDPSHVILSLGLPYEVAHGSIRFSLGHATRAQDVEYVLDVLPPLVEKLRAISPVRVDPKYYV</sequence>
<keyword evidence="5" id="KW-0663">Pyridoxal phosphate</keyword>
<dbReference type="InterPro" id="IPR000192">
    <property type="entry name" value="Aminotrans_V_dom"/>
</dbReference>
<dbReference type="PANTHER" id="PTHR11601:SF34">
    <property type="entry name" value="CYSTEINE DESULFURASE"/>
    <property type="match status" value="1"/>
</dbReference>
<reference evidence="10 11" key="1">
    <citation type="journal article" date="2016" name="Nat. Commun.">
        <title>Thousands of microbial genomes shed light on interconnected biogeochemical processes in an aquifer system.</title>
        <authorList>
            <person name="Anantharaman K."/>
            <person name="Brown C.T."/>
            <person name="Hug L.A."/>
            <person name="Sharon I."/>
            <person name="Castelle C.J."/>
            <person name="Probst A.J."/>
            <person name="Thomas B.C."/>
            <person name="Singh A."/>
            <person name="Wilkins M.J."/>
            <person name="Karaoz U."/>
            <person name="Brodie E.L."/>
            <person name="Williams K.H."/>
            <person name="Hubbard S.S."/>
            <person name="Banfield J.F."/>
        </authorList>
    </citation>
    <scope>NUCLEOTIDE SEQUENCE [LARGE SCALE GENOMIC DNA]</scope>
</reference>
<evidence type="ECO:0000256" key="4">
    <source>
        <dbReference type="ARBA" id="ARBA00022723"/>
    </source>
</evidence>
<dbReference type="Proteomes" id="UP000176501">
    <property type="component" value="Unassembled WGS sequence"/>
</dbReference>
<dbReference type="InterPro" id="IPR016454">
    <property type="entry name" value="Cysteine_dSase"/>
</dbReference>
<evidence type="ECO:0000256" key="3">
    <source>
        <dbReference type="ARBA" id="ARBA00022679"/>
    </source>
</evidence>
<proteinExistence type="inferred from homology"/>
<organism evidence="10 11">
    <name type="scientific">Candidatus Uhrbacteria bacterium RIFOXYB2_FULL_57_15</name>
    <dbReference type="NCBI Taxonomy" id="1802422"/>
    <lineage>
        <taxon>Bacteria</taxon>
        <taxon>Candidatus Uhriibacteriota</taxon>
    </lineage>
</organism>
<dbReference type="Pfam" id="PF00266">
    <property type="entry name" value="Aminotran_5"/>
    <property type="match status" value="1"/>
</dbReference>
<evidence type="ECO:0000259" key="9">
    <source>
        <dbReference type="Pfam" id="PF00266"/>
    </source>
</evidence>
<dbReference type="InterPro" id="IPR015424">
    <property type="entry name" value="PyrdxlP-dep_Trfase"/>
</dbReference>
<dbReference type="SUPFAM" id="SSF53383">
    <property type="entry name" value="PLP-dependent transferases"/>
    <property type="match status" value="1"/>
</dbReference>
<keyword evidence="6" id="KW-0408">Iron</keyword>
<dbReference type="PANTHER" id="PTHR11601">
    <property type="entry name" value="CYSTEINE DESULFURYLASE FAMILY MEMBER"/>
    <property type="match status" value="1"/>
</dbReference>
<evidence type="ECO:0000256" key="6">
    <source>
        <dbReference type="ARBA" id="ARBA00023004"/>
    </source>
</evidence>
<evidence type="ECO:0000313" key="11">
    <source>
        <dbReference type="Proteomes" id="UP000176501"/>
    </source>
</evidence>
<comment type="similarity">
    <text evidence="2">Belongs to the class-V pyridoxal-phosphate-dependent aminotransferase family. NifS/IscS subfamily.</text>
</comment>
<dbReference type="GO" id="GO:0051536">
    <property type="term" value="F:iron-sulfur cluster binding"/>
    <property type="evidence" value="ECO:0007669"/>
    <property type="project" value="UniProtKB-KW"/>
</dbReference>
<evidence type="ECO:0000256" key="5">
    <source>
        <dbReference type="ARBA" id="ARBA00022898"/>
    </source>
</evidence>
<dbReference type="PIRSF" id="PIRSF005572">
    <property type="entry name" value="NifS"/>
    <property type="match status" value="1"/>
</dbReference>
<feature type="domain" description="Aminotransferase class V" evidence="9">
    <location>
        <begin position="4"/>
        <end position="374"/>
    </location>
</feature>
<accession>A0A1F7W4Y2</accession>
<evidence type="ECO:0000313" key="10">
    <source>
        <dbReference type="EMBL" id="OGL97851.1"/>
    </source>
</evidence>
<dbReference type="InterPro" id="IPR015422">
    <property type="entry name" value="PyrdxlP-dep_Trfase_small"/>
</dbReference>
<gene>
    <name evidence="10" type="ORF">A2304_04695</name>
</gene>
<keyword evidence="7" id="KW-0411">Iron-sulfur</keyword>
<comment type="catalytic activity">
    <reaction evidence="8">
        <text>(sulfur carrier)-H + L-cysteine = (sulfur carrier)-SH + L-alanine</text>
        <dbReference type="Rhea" id="RHEA:43892"/>
        <dbReference type="Rhea" id="RHEA-COMP:14737"/>
        <dbReference type="Rhea" id="RHEA-COMP:14739"/>
        <dbReference type="ChEBI" id="CHEBI:29917"/>
        <dbReference type="ChEBI" id="CHEBI:35235"/>
        <dbReference type="ChEBI" id="CHEBI:57972"/>
        <dbReference type="ChEBI" id="CHEBI:64428"/>
        <dbReference type="EC" id="2.8.1.7"/>
    </reaction>
</comment>